<comment type="caution">
    <text evidence="1">The sequence shown here is derived from an EMBL/GenBank/DDBJ whole genome shotgun (WGS) entry which is preliminary data.</text>
</comment>
<dbReference type="Proteomes" id="UP000614272">
    <property type="component" value="Unassembled WGS sequence"/>
</dbReference>
<evidence type="ECO:0008006" key="3">
    <source>
        <dbReference type="Google" id="ProtNLM"/>
    </source>
</evidence>
<evidence type="ECO:0000313" key="1">
    <source>
        <dbReference type="EMBL" id="GGD75334.1"/>
    </source>
</evidence>
<dbReference type="Pfam" id="PF13711">
    <property type="entry name" value="DUF4160"/>
    <property type="match status" value="1"/>
</dbReference>
<proteinExistence type="predicted"/>
<dbReference type="InterPro" id="IPR025427">
    <property type="entry name" value="DUF4160"/>
</dbReference>
<evidence type="ECO:0000313" key="2">
    <source>
        <dbReference type="Proteomes" id="UP000614272"/>
    </source>
</evidence>
<dbReference type="EMBL" id="BMGJ01000016">
    <property type="protein sequence ID" value="GGD75334.1"/>
    <property type="molecule type" value="Genomic_DNA"/>
</dbReference>
<protein>
    <recommendedName>
        <fullName evidence="3">DUF4160 domain-containing protein</fullName>
    </recommendedName>
</protein>
<accession>A0ABQ1RMC7</accession>
<keyword evidence="2" id="KW-1185">Reference proteome</keyword>
<organism evidence="1 2">
    <name type="scientific">Lacimicrobium alkaliphilum</name>
    <dbReference type="NCBI Taxonomy" id="1526571"/>
    <lineage>
        <taxon>Bacteria</taxon>
        <taxon>Pseudomonadati</taxon>
        <taxon>Pseudomonadota</taxon>
        <taxon>Gammaproteobacteria</taxon>
        <taxon>Alteromonadales</taxon>
        <taxon>Alteromonadaceae</taxon>
        <taxon>Lacimicrobium</taxon>
    </lineage>
</organism>
<sequence length="47" mass="5503">MLAKFWLKPVALASSIRFAPKELRKLEELVVKNKDTFTEAWNEYFSG</sequence>
<gene>
    <name evidence="1" type="ORF">GCM10011357_32950</name>
</gene>
<reference evidence="2" key="1">
    <citation type="journal article" date="2019" name="Int. J. Syst. Evol. Microbiol.">
        <title>The Global Catalogue of Microorganisms (GCM) 10K type strain sequencing project: providing services to taxonomists for standard genome sequencing and annotation.</title>
        <authorList>
            <consortium name="The Broad Institute Genomics Platform"/>
            <consortium name="The Broad Institute Genome Sequencing Center for Infectious Disease"/>
            <person name="Wu L."/>
            <person name="Ma J."/>
        </authorList>
    </citation>
    <scope>NUCLEOTIDE SEQUENCE [LARGE SCALE GENOMIC DNA]</scope>
    <source>
        <strain evidence="2">CGMCC 1.12923</strain>
    </source>
</reference>
<name>A0ABQ1RMC7_9ALTE</name>